<dbReference type="OrthoDB" id="5513006at2759"/>
<dbReference type="EMBL" id="MCFD01000005">
    <property type="protein sequence ID" value="ORX70818.1"/>
    <property type="molecule type" value="Genomic_DNA"/>
</dbReference>
<dbReference type="AlphaFoldDB" id="A0A1Y1WBX0"/>
<evidence type="ECO:0000313" key="1">
    <source>
        <dbReference type="EMBL" id="ORX70818.1"/>
    </source>
</evidence>
<name>A0A1Y1WBX0_9FUNG</name>
<dbReference type="Proteomes" id="UP000193922">
    <property type="component" value="Unassembled WGS sequence"/>
</dbReference>
<keyword evidence="2" id="KW-1185">Reference proteome</keyword>
<protein>
    <submittedName>
        <fullName evidence="1">Uncharacterized protein</fullName>
    </submittedName>
</protein>
<organism evidence="1 2">
    <name type="scientific">Linderina pennispora</name>
    <dbReference type="NCBI Taxonomy" id="61395"/>
    <lineage>
        <taxon>Eukaryota</taxon>
        <taxon>Fungi</taxon>
        <taxon>Fungi incertae sedis</taxon>
        <taxon>Zoopagomycota</taxon>
        <taxon>Kickxellomycotina</taxon>
        <taxon>Kickxellomycetes</taxon>
        <taxon>Kickxellales</taxon>
        <taxon>Kickxellaceae</taxon>
        <taxon>Linderina</taxon>
    </lineage>
</organism>
<sequence>MAAFNDIHGRALRQILFYAISGFSPLYSPTEELRNYFSPAWVCREWRRVLLPRLYNYAFFTITSHTPTSGPLVIRSNIRLTVENGLSKYTQRLFIIVPEGFIASGRLVEFLNEELFNKTTGRPFTI</sequence>
<accession>A0A1Y1WBX0</accession>
<comment type="caution">
    <text evidence="1">The sequence shown here is derived from an EMBL/GenBank/DDBJ whole genome shotgun (WGS) entry which is preliminary data.</text>
</comment>
<dbReference type="RefSeq" id="XP_040744397.1">
    <property type="nucleotide sequence ID" value="XM_040883439.1"/>
</dbReference>
<reference evidence="1 2" key="1">
    <citation type="submission" date="2016-07" db="EMBL/GenBank/DDBJ databases">
        <title>Pervasive Adenine N6-methylation of Active Genes in Fungi.</title>
        <authorList>
            <consortium name="DOE Joint Genome Institute"/>
            <person name="Mondo S.J."/>
            <person name="Dannebaum R.O."/>
            <person name="Kuo R.C."/>
            <person name="Labutti K."/>
            <person name="Haridas S."/>
            <person name="Kuo A."/>
            <person name="Salamov A."/>
            <person name="Ahrendt S.R."/>
            <person name="Lipzen A."/>
            <person name="Sullivan W."/>
            <person name="Andreopoulos W.B."/>
            <person name="Clum A."/>
            <person name="Lindquist E."/>
            <person name="Daum C."/>
            <person name="Ramamoorthy G.K."/>
            <person name="Gryganskyi A."/>
            <person name="Culley D."/>
            <person name="Magnuson J.K."/>
            <person name="James T.Y."/>
            <person name="O'Malley M.A."/>
            <person name="Stajich J.E."/>
            <person name="Spatafora J.W."/>
            <person name="Visel A."/>
            <person name="Grigoriev I.V."/>
        </authorList>
    </citation>
    <scope>NUCLEOTIDE SEQUENCE [LARGE SCALE GENOMIC DNA]</scope>
    <source>
        <strain evidence="1 2">ATCC 12442</strain>
    </source>
</reference>
<proteinExistence type="predicted"/>
<evidence type="ECO:0000313" key="2">
    <source>
        <dbReference type="Proteomes" id="UP000193922"/>
    </source>
</evidence>
<gene>
    <name evidence="1" type="ORF">DL89DRAFT_141101</name>
</gene>
<dbReference type="GeneID" id="63800087"/>